<evidence type="ECO:0000313" key="2">
    <source>
        <dbReference type="Proteomes" id="UP000248790"/>
    </source>
</evidence>
<proteinExistence type="predicted"/>
<protein>
    <submittedName>
        <fullName evidence="1">Attachment p12 family protein</fullName>
    </submittedName>
</protein>
<name>A0A327X172_LARAB</name>
<evidence type="ECO:0000313" key="1">
    <source>
        <dbReference type="EMBL" id="RAJ99971.1"/>
    </source>
</evidence>
<organism evidence="1 2">
    <name type="scientific">Larkinella arboricola</name>
    <dbReference type="NCBI Taxonomy" id="643671"/>
    <lineage>
        <taxon>Bacteria</taxon>
        <taxon>Pseudomonadati</taxon>
        <taxon>Bacteroidota</taxon>
        <taxon>Cytophagia</taxon>
        <taxon>Cytophagales</taxon>
        <taxon>Spirosomataceae</taxon>
        <taxon>Larkinella</taxon>
    </lineage>
</organism>
<dbReference type="Proteomes" id="UP000248790">
    <property type="component" value="Unassembled WGS sequence"/>
</dbReference>
<dbReference type="AlphaFoldDB" id="A0A327X172"/>
<keyword evidence="2" id="KW-1185">Reference proteome</keyword>
<dbReference type="Pfam" id="PF12669">
    <property type="entry name" value="FeoB_associated"/>
    <property type="match status" value="1"/>
</dbReference>
<dbReference type="RefSeq" id="WP_111627756.1">
    <property type="nucleotide sequence ID" value="NZ_QLMC01000002.1"/>
</dbReference>
<gene>
    <name evidence="1" type="ORF">LX87_01668</name>
</gene>
<reference evidence="1 2" key="1">
    <citation type="submission" date="2018-06" db="EMBL/GenBank/DDBJ databases">
        <title>Genomic Encyclopedia of Archaeal and Bacterial Type Strains, Phase II (KMG-II): from individual species to whole genera.</title>
        <authorList>
            <person name="Goeker M."/>
        </authorList>
    </citation>
    <scope>NUCLEOTIDE SEQUENCE [LARGE SCALE GENOMIC DNA]</scope>
    <source>
        <strain evidence="1 2">DSM 21851</strain>
    </source>
</reference>
<comment type="caution">
    <text evidence="1">The sequence shown here is derived from an EMBL/GenBank/DDBJ whole genome shotgun (WGS) entry which is preliminary data.</text>
</comment>
<sequence length="56" mass="5869">MAQELIIGLLFVAALAYLGGRAWKSLFRKKAGCDKGCGCATDVKSPSANKSGRLPV</sequence>
<dbReference type="EMBL" id="QLMC01000002">
    <property type="protein sequence ID" value="RAJ99971.1"/>
    <property type="molecule type" value="Genomic_DNA"/>
</dbReference>
<dbReference type="OrthoDB" id="964768at2"/>
<accession>A0A327X172</accession>